<comment type="catalytic activity">
    <reaction evidence="1">
        <text>ATP + protein L-histidine = ADP + protein N-phospho-L-histidine.</text>
        <dbReference type="EC" id="2.7.13.3"/>
    </reaction>
</comment>
<evidence type="ECO:0000256" key="4">
    <source>
        <dbReference type="ARBA" id="ARBA00022679"/>
    </source>
</evidence>
<keyword evidence="5" id="KW-0418">Kinase</keyword>
<evidence type="ECO:0000259" key="6">
    <source>
        <dbReference type="PROSITE" id="PS50112"/>
    </source>
</evidence>
<dbReference type="Gene3D" id="3.30.450.20">
    <property type="entry name" value="PAS domain"/>
    <property type="match status" value="3"/>
</dbReference>
<dbReference type="Pfam" id="PF08448">
    <property type="entry name" value="PAS_4"/>
    <property type="match status" value="1"/>
</dbReference>
<protein>
    <recommendedName>
        <fullName evidence="2">histidine kinase</fullName>
        <ecNumber evidence="2">2.7.13.3</ecNumber>
    </recommendedName>
</protein>
<dbReference type="InterPro" id="IPR013656">
    <property type="entry name" value="PAS_4"/>
</dbReference>
<accession>A0A1I2FEV0</accession>
<dbReference type="CDD" id="cd00130">
    <property type="entry name" value="PAS"/>
    <property type="match status" value="1"/>
</dbReference>
<dbReference type="Pfam" id="PF13426">
    <property type="entry name" value="PAS_9"/>
    <property type="match status" value="1"/>
</dbReference>
<dbReference type="InterPro" id="IPR035965">
    <property type="entry name" value="PAS-like_dom_sf"/>
</dbReference>
<dbReference type="PROSITE" id="PS50112">
    <property type="entry name" value="PAS"/>
    <property type="match status" value="1"/>
</dbReference>
<sequence length="394" mass="46122">MTISDELKRAKEQIRYLERELATARQRENEFYRIIDTLDSHIFRCRKNEKGDIIPLFSAGRIAQRYRLKNNQVIGKKLREVLGEKTYAELEPYYNKAFEGQSAEYRGFLYGKRFFSVMVIPFLRGPTGQVEEVVGIIHDITEVHITQLEAQRNSEVLNRFIDYNPYSIQILDSKGYHIRENKAFLNLFKTRPGKNWSLMDDWQVKNSGLNELLSRVLQGEVVETPPVWYNAHLTDSKYPNNPICVGSVIFPVFLSSGKLEYIVLIHEDITSRVKAEKALRSSERRMKNILMTNPAVIYTSEVNKPWNWTFISENVFRLTGYSCHDFLRNEGLWINCIHPDDRDRVQSGIPLVFEEGYHITEYRFKCKNGEYIWILDESRIVMGDDGQPVWGRVT</sequence>
<keyword evidence="3" id="KW-0597">Phosphoprotein</keyword>
<name>A0A1I2FEV0_9BACT</name>
<dbReference type="AlphaFoldDB" id="A0A1I2FEV0"/>
<dbReference type="PANTHER" id="PTHR43304">
    <property type="entry name" value="PHYTOCHROME-LIKE PROTEIN CPH1"/>
    <property type="match status" value="1"/>
</dbReference>
<evidence type="ECO:0000256" key="5">
    <source>
        <dbReference type="ARBA" id="ARBA00022777"/>
    </source>
</evidence>
<dbReference type="EC" id="2.7.13.3" evidence="2"/>
<dbReference type="Pfam" id="PF08447">
    <property type="entry name" value="PAS_3"/>
    <property type="match status" value="1"/>
</dbReference>
<evidence type="ECO:0000256" key="2">
    <source>
        <dbReference type="ARBA" id="ARBA00012438"/>
    </source>
</evidence>
<dbReference type="RefSeq" id="WP_010528620.1">
    <property type="nucleotide sequence ID" value="NZ_AFSL01000089.1"/>
</dbReference>
<dbReference type="PANTHER" id="PTHR43304:SF1">
    <property type="entry name" value="PAC DOMAIN-CONTAINING PROTEIN"/>
    <property type="match status" value="1"/>
</dbReference>
<keyword evidence="4" id="KW-0808">Transferase</keyword>
<keyword evidence="8" id="KW-1185">Reference proteome</keyword>
<evidence type="ECO:0000313" key="7">
    <source>
        <dbReference type="EMBL" id="SFF03429.1"/>
    </source>
</evidence>
<dbReference type="eggNOG" id="COG2202">
    <property type="taxonomic scope" value="Bacteria"/>
</dbReference>
<dbReference type="InterPro" id="IPR052162">
    <property type="entry name" value="Sensor_kinase/Photoreceptor"/>
</dbReference>
<organism evidence="7 8">
    <name type="scientific">Thermophagus xiamenensis</name>
    <dbReference type="NCBI Taxonomy" id="385682"/>
    <lineage>
        <taxon>Bacteria</taxon>
        <taxon>Pseudomonadati</taxon>
        <taxon>Bacteroidota</taxon>
        <taxon>Bacteroidia</taxon>
        <taxon>Marinilabiliales</taxon>
        <taxon>Marinilabiliaceae</taxon>
        <taxon>Thermophagus</taxon>
    </lineage>
</organism>
<evidence type="ECO:0000256" key="3">
    <source>
        <dbReference type="ARBA" id="ARBA00022553"/>
    </source>
</evidence>
<dbReference type="OrthoDB" id="9796457at2"/>
<dbReference type="InterPro" id="IPR000014">
    <property type="entry name" value="PAS"/>
</dbReference>
<gene>
    <name evidence="7" type="ORF">SAMN05444380_12819</name>
</gene>
<dbReference type="EMBL" id="FONA01000028">
    <property type="protein sequence ID" value="SFF03429.1"/>
    <property type="molecule type" value="Genomic_DNA"/>
</dbReference>
<dbReference type="NCBIfam" id="TIGR00229">
    <property type="entry name" value="sensory_box"/>
    <property type="match status" value="1"/>
</dbReference>
<feature type="domain" description="PAS" evidence="6">
    <location>
        <begin position="282"/>
        <end position="356"/>
    </location>
</feature>
<dbReference type="STRING" id="385682.SAMN05444380_12819"/>
<reference evidence="7 8" key="1">
    <citation type="submission" date="2016-10" db="EMBL/GenBank/DDBJ databases">
        <authorList>
            <person name="de Groot N.N."/>
        </authorList>
    </citation>
    <scope>NUCLEOTIDE SEQUENCE [LARGE SCALE GENOMIC DNA]</scope>
    <source>
        <strain evidence="7 8">DSM 19012</strain>
    </source>
</reference>
<proteinExistence type="predicted"/>
<evidence type="ECO:0000256" key="1">
    <source>
        <dbReference type="ARBA" id="ARBA00000085"/>
    </source>
</evidence>
<dbReference type="SUPFAM" id="SSF55785">
    <property type="entry name" value="PYP-like sensor domain (PAS domain)"/>
    <property type="match status" value="3"/>
</dbReference>
<dbReference type="GO" id="GO:0004673">
    <property type="term" value="F:protein histidine kinase activity"/>
    <property type="evidence" value="ECO:0007669"/>
    <property type="project" value="UniProtKB-EC"/>
</dbReference>
<dbReference type="Proteomes" id="UP000181976">
    <property type="component" value="Unassembled WGS sequence"/>
</dbReference>
<evidence type="ECO:0000313" key="8">
    <source>
        <dbReference type="Proteomes" id="UP000181976"/>
    </source>
</evidence>
<dbReference type="InterPro" id="IPR013655">
    <property type="entry name" value="PAS_fold_3"/>
</dbReference>
<dbReference type="InParanoid" id="A0A1I2FEV0"/>